<dbReference type="AlphaFoldDB" id="A0A5E6M8W6"/>
<dbReference type="EMBL" id="CABFVA020000037">
    <property type="protein sequence ID" value="VVM06011.1"/>
    <property type="molecule type" value="Genomic_DNA"/>
</dbReference>
<gene>
    <name evidence="2" type="ORF">MAMT_00909</name>
</gene>
<keyword evidence="1" id="KW-0472">Membrane</keyword>
<sequence length="65" mass="7363">MSERFWRVLLSGAAGILLFLLAAYGLRTAYSWKREPDRLRGNLAVILGLCFLLAFLGYLARSHHP</sequence>
<name>A0A5E6M8W6_9BACT</name>
<dbReference type="OrthoDB" id="9998574at2"/>
<evidence type="ECO:0000256" key="1">
    <source>
        <dbReference type="SAM" id="Phobius"/>
    </source>
</evidence>
<organism evidence="2 3">
    <name type="scientific">Methylacidimicrobium tartarophylax</name>
    <dbReference type="NCBI Taxonomy" id="1041768"/>
    <lineage>
        <taxon>Bacteria</taxon>
        <taxon>Pseudomonadati</taxon>
        <taxon>Verrucomicrobiota</taxon>
        <taxon>Methylacidimicrobium</taxon>
    </lineage>
</organism>
<evidence type="ECO:0000313" key="2">
    <source>
        <dbReference type="EMBL" id="VVM06011.1"/>
    </source>
</evidence>
<dbReference type="Proteomes" id="UP000334923">
    <property type="component" value="Unassembled WGS sequence"/>
</dbReference>
<proteinExistence type="predicted"/>
<accession>A0A5E6M8W6</accession>
<reference evidence="2 3" key="1">
    <citation type="submission" date="2019-09" db="EMBL/GenBank/DDBJ databases">
        <authorList>
            <person name="Cremers G."/>
        </authorList>
    </citation>
    <scope>NUCLEOTIDE SEQUENCE [LARGE SCALE GENOMIC DNA]</scope>
    <source>
        <strain evidence="2">4A</strain>
    </source>
</reference>
<keyword evidence="3" id="KW-1185">Reference proteome</keyword>
<keyword evidence="1" id="KW-0812">Transmembrane</keyword>
<protein>
    <submittedName>
        <fullName evidence="2">Uncharacterized protein</fullName>
    </submittedName>
</protein>
<evidence type="ECO:0000313" key="3">
    <source>
        <dbReference type="Proteomes" id="UP000334923"/>
    </source>
</evidence>
<keyword evidence="1" id="KW-1133">Transmembrane helix</keyword>
<dbReference type="RefSeq" id="WP_142659815.1">
    <property type="nucleotide sequence ID" value="NZ_CABFVA020000037.1"/>
</dbReference>
<feature type="transmembrane region" description="Helical" evidence="1">
    <location>
        <begin position="41"/>
        <end position="60"/>
    </location>
</feature>